<dbReference type="Pfam" id="PF14905">
    <property type="entry name" value="OMP_b-brl_3"/>
    <property type="match status" value="1"/>
</dbReference>
<gene>
    <name evidence="2" type="ORF">ACFQT0_04290</name>
</gene>
<sequence>MLNPYVDLTDPQNISYGNPGLQPATTHVVSVGFNSFVKSTSINVGLAHDFTASAIQQLTTLGADSVARTTSGNGGRNQRTNLTLSSNTTLFRKLTIGANGTLAHVRFSSTLGGGRAPTRA</sequence>
<evidence type="ECO:0000259" key="1">
    <source>
        <dbReference type="Pfam" id="PF14905"/>
    </source>
</evidence>
<organism evidence="2 3">
    <name type="scientific">Hymenobacter humi</name>
    <dbReference type="NCBI Taxonomy" id="1411620"/>
    <lineage>
        <taxon>Bacteria</taxon>
        <taxon>Pseudomonadati</taxon>
        <taxon>Bacteroidota</taxon>
        <taxon>Cytophagia</taxon>
        <taxon>Cytophagales</taxon>
        <taxon>Hymenobacteraceae</taxon>
        <taxon>Hymenobacter</taxon>
    </lineage>
</organism>
<proteinExistence type="predicted"/>
<name>A0ABW2U1G8_9BACT</name>
<evidence type="ECO:0000313" key="3">
    <source>
        <dbReference type="Proteomes" id="UP001596513"/>
    </source>
</evidence>
<protein>
    <submittedName>
        <fullName evidence="2">Outer membrane beta-barrel protein</fullName>
    </submittedName>
</protein>
<dbReference type="RefSeq" id="WP_380205907.1">
    <property type="nucleotide sequence ID" value="NZ_JBHTEK010000001.1"/>
</dbReference>
<comment type="caution">
    <text evidence="2">The sequence shown here is derived from an EMBL/GenBank/DDBJ whole genome shotgun (WGS) entry which is preliminary data.</text>
</comment>
<dbReference type="Proteomes" id="UP001596513">
    <property type="component" value="Unassembled WGS sequence"/>
</dbReference>
<dbReference type="SUPFAM" id="SSF56935">
    <property type="entry name" value="Porins"/>
    <property type="match status" value="1"/>
</dbReference>
<evidence type="ECO:0000313" key="2">
    <source>
        <dbReference type="EMBL" id="MFC7666724.1"/>
    </source>
</evidence>
<reference evidence="3" key="1">
    <citation type="journal article" date="2019" name="Int. J. Syst. Evol. Microbiol.">
        <title>The Global Catalogue of Microorganisms (GCM) 10K type strain sequencing project: providing services to taxonomists for standard genome sequencing and annotation.</title>
        <authorList>
            <consortium name="The Broad Institute Genomics Platform"/>
            <consortium name="The Broad Institute Genome Sequencing Center for Infectious Disease"/>
            <person name="Wu L."/>
            <person name="Ma J."/>
        </authorList>
    </citation>
    <scope>NUCLEOTIDE SEQUENCE [LARGE SCALE GENOMIC DNA]</scope>
    <source>
        <strain evidence="3">JCM 19635</strain>
    </source>
</reference>
<feature type="domain" description="Outer membrane protein beta-barrel" evidence="1">
    <location>
        <begin position="2"/>
        <end position="109"/>
    </location>
</feature>
<accession>A0ABW2U1G8</accession>
<keyword evidence="3" id="KW-1185">Reference proteome</keyword>
<dbReference type="EMBL" id="JBHTEK010000001">
    <property type="protein sequence ID" value="MFC7666724.1"/>
    <property type="molecule type" value="Genomic_DNA"/>
</dbReference>
<dbReference type="InterPro" id="IPR041700">
    <property type="entry name" value="OMP_b-brl_3"/>
</dbReference>